<reference evidence="2 3" key="1">
    <citation type="journal article" date="2019" name="Emerg. Microbes Infect.">
        <title>Comprehensive subspecies identification of 175 nontuberculous mycobacteria species based on 7547 genomic profiles.</title>
        <authorList>
            <person name="Matsumoto Y."/>
            <person name="Kinjo T."/>
            <person name="Motooka D."/>
            <person name="Nabeya D."/>
            <person name="Jung N."/>
            <person name="Uechi K."/>
            <person name="Horii T."/>
            <person name="Iida T."/>
            <person name="Fujita J."/>
            <person name="Nakamura S."/>
        </authorList>
    </citation>
    <scope>NUCLEOTIDE SEQUENCE [LARGE SCALE GENOMIC DNA]</scope>
    <source>
        <strain evidence="2 3">JCM 30395</strain>
    </source>
</reference>
<feature type="domain" description="Isochorismatase-like" evidence="1">
    <location>
        <begin position="8"/>
        <end position="90"/>
    </location>
</feature>
<organism evidence="2 3">
    <name type="scientific">Mycolicibacterium sarraceniae</name>
    <dbReference type="NCBI Taxonomy" id="1534348"/>
    <lineage>
        <taxon>Bacteria</taxon>
        <taxon>Bacillati</taxon>
        <taxon>Actinomycetota</taxon>
        <taxon>Actinomycetes</taxon>
        <taxon>Mycobacteriales</taxon>
        <taxon>Mycobacteriaceae</taxon>
        <taxon>Mycolicibacterium</taxon>
    </lineage>
</organism>
<dbReference type="AlphaFoldDB" id="A0A7I7SJS0"/>
<dbReference type="InterPro" id="IPR036380">
    <property type="entry name" value="Isochorismatase-like_sf"/>
</dbReference>
<evidence type="ECO:0000313" key="2">
    <source>
        <dbReference type="EMBL" id="BBY57003.1"/>
    </source>
</evidence>
<dbReference type="SUPFAM" id="SSF52499">
    <property type="entry name" value="Isochorismatase-like hydrolases"/>
    <property type="match status" value="1"/>
</dbReference>
<dbReference type="EMBL" id="AP022595">
    <property type="protein sequence ID" value="BBY57003.1"/>
    <property type="molecule type" value="Genomic_DNA"/>
</dbReference>
<evidence type="ECO:0000313" key="3">
    <source>
        <dbReference type="Proteomes" id="UP000466445"/>
    </source>
</evidence>
<accession>A0A7I7SJS0</accession>
<dbReference type="Proteomes" id="UP000466445">
    <property type="component" value="Chromosome"/>
</dbReference>
<name>A0A7I7SJS0_9MYCO</name>
<dbReference type="Gene3D" id="3.40.50.850">
    <property type="entry name" value="Isochorismatase-like"/>
    <property type="match status" value="1"/>
</dbReference>
<protein>
    <recommendedName>
        <fullName evidence="1">Isochorismatase-like domain-containing protein</fullName>
    </recommendedName>
</protein>
<sequence>MTFDPKTTAVVLIEYQNDFTTDGGVLHGAVSEVMAKTDLLTHTRDVLTAARTAGAAVMHAPITFAEGYGEITNHPYRGQVWSGRLRQHQPGLHPAQ</sequence>
<dbReference type="Pfam" id="PF00857">
    <property type="entry name" value="Isochorismatase"/>
    <property type="match status" value="1"/>
</dbReference>
<evidence type="ECO:0000259" key="1">
    <source>
        <dbReference type="Pfam" id="PF00857"/>
    </source>
</evidence>
<keyword evidence="3" id="KW-1185">Reference proteome</keyword>
<gene>
    <name evidence="2" type="ORF">MSAR_01390</name>
</gene>
<dbReference type="InterPro" id="IPR000868">
    <property type="entry name" value="Isochorismatase-like_dom"/>
</dbReference>
<dbReference type="KEGG" id="msar:MSAR_01390"/>
<proteinExistence type="predicted"/>